<evidence type="ECO:0000256" key="2">
    <source>
        <dbReference type="ARBA" id="ARBA00022448"/>
    </source>
</evidence>
<evidence type="ECO:0000256" key="3">
    <source>
        <dbReference type="ARBA" id="ARBA00022475"/>
    </source>
</evidence>
<evidence type="ECO:0000256" key="4">
    <source>
        <dbReference type="ARBA" id="ARBA00022692"/>
    </source>
</evidence>
<comment type="subcellular location">
    <subcellularLocation>
        <location evidence="1">Cell membrane</location>
        <topology evidence="1">Multi-pass membrane protein</topology>
    </subcellularLocation>
</comment>
<evidence type="ECO:0000313" key="8">
    <source>
        <dbReference type="EMBL" id="MPL67945.1"/>
    </source>
</evidence>
<dbReference type="PANTHER" id="PTHR30561">
    <property type="entry name" value="SMR FAMILY PROTON-DEPENDENT DRUG EFFLUX TRANSPORTER SUGE"/>
    <property type="match status" value="1"/>
</dbReference>
<feature type="transmembrane region" description="Helical" evidence="7">
    <location>
        <begin position="34"/>
        <end position="54"/>
    </location>
</feature>
<keyword evidence="6 7" id="KW-0472">Membrane</keyword>
<dbReference type="GO" id="GO:0022857">
    <property type="term" value="F:transmembrane transporter activity"/>
    <property type="evidence" value="ECO:0007669"/>
    <property type="project" value="InterPro"/>
</dbReference>
<keyword evidence="2" id="KW-0813">Transport</keyword>
<dbReference type="GO" id="GO:0005886">
    <property type="term" value="C:plasma membrane"/>
    <property type="evidence" value="ECO:0007669"/>
    <property type="project" value="UniProtKB-SubCell"/>
</dbReference>
<proteinExistence type="predicted"/>
<feature type="transmembrane region" description="Helical" evidence="7">
    <location>
        <begin position="6"/>
        <end position="27"/>
    </location>
</feature>
<sequence>MNGYFFLTIAIVCEIFSTSMLKASVGFSKLMPSFAFIVGMGASFYALSKALTIIPLSTAYAIWSGIGTVLTALVAILIWKESINTYSCIGIALITIGVVLLNLKGPAH</sequence>
<name>A0A644TLU6_9ZZZZ</name>
<evidence type="ECO:0000256" key="1">
    <source>
        <dbReference type="ARBA" id="ARBA00004651"/>
    </source>
</evidence>
<protein>
    <submittedName>
        <fullName evidence="8">Quaternary ammonium compound-resistance protein QacC</fullName>
    </submittedName>
</protein>
<dbReference type="SUPFAM" id="SSF103481">
    <property type="entry name" value="Multidrug resistance efflux transporter EmrE"/>
    <property type="match status" value="1"/>
</dbReference>
<dbReference type="Pfam" id="PF00893">
    <property type="entry name" value="Multi_Drug_Res"/>
    <property type="match status" value="1"/>
</dbReference>
<organism evidence="8">
    <name type="scientific">bioreactor metagenome</name>
    <dbReference type="NCBI Taxonomy" id="1076179"/>
    <lineage>
        <taxon>unclassified sequences</taxon>
        <taxon>metagenomes</taxon>
        <taxon>ecological metagenomes</taxon>
    </lineage>
</organism>
<dbReference type="InterPro" id="IPR037185">
    <property type="entry name" value="EmrE-like"/>
</dbReference>
<accession>A0A644TLU6</accession>
<evidence type="ECO:0000256" key="6">
    <source>
        <dbReference type="ARBA" id="ARBA00023136"/>
    </source>
</evidence>
<feature type="transmembrane region" description="Helical" evidence="7">
    <location>
        <begin position="60"/>
        <end position="79"/>
    </location>
</feature>
<dbReference type="PANTHER" id="PTHR30561:SF1">
    <property type="entry name" value="MULTIDRUG TRANSPORTER EMRE"/>
    <property type="match status" value="1"/>
</dbReference>
<keyword evidence="3" id="KW-1003">Cell membrane</keyword>
<dbReference type="Gene3D" id="1.10.3730.20">
    <property type="match status" value="1"/>
</dbReference>
<gene>
    <name evidence="8" type="primary">qacC_1</name>
    <name evidence="8" type="ORF">SDC9_13649</name>
</gene>
<feature type="transmembrane region" description="Helical" evidence="7">
    <location>
        <begin position="86"/>
        <end position="103"/>
    </location>
</feature>
<evidence type="ECO:0000256" key="7">
    <source>
        <dbReference type="SAM" id="Phobius"/>
    </source>
</evidence>
<dbReference type="InterPro" id="IPR045324">
    <property type="entry name" value="Small_multidrug_res"/>
</dbReference>
<dbReference type="FunFam" id="1.10.3730.20:FF:000001">
    <property type="entry name" value="Quaternary ammonium compound resistance transporter SugE"/>
    <property type="match status" value="1"/>
</dbReference>
<dbReference type="AlphaFoldDB" id="A0A644TLU6"/>
<keyword evidence="5 7" id="KW-1133">Transmembrane helix</keyword>
<dbReference type="EMBL" id="VSSQ01000039">
    <property type="protein sequence ID" value="MPL67945.1"/>
    <property type="molecule type" value="Genomic_DNA"/>
</dbReference>
<dbReference type="InterPro" id="IPR000390">
    <property type="entry name" value="Small_drug/metabolite_transptr"/>
</dbReference>
<keyword evidence="4 7" id="KW-0812">Transmembrane</keyword>
<reference evidence="8" key="1">
    <citation type="submission" date="2019-08" db="EMBL/GenBank/DDBJ databases">
        <authorList>
            <person name="Kucharzyk K."/>
            <person name="Murdoch R.W."/>
            <person name="Higgins S."/>
            <person name="Loffler F."/>
        </authorList>
    </citation>
    <scope>NUCLEOTIDE SEQUENCE</scope>
</reference>
<evidence type="ECO:0000256" key="5">
    <source>
        <dbReference type="ARBA" id="ARBA00022989"/>
    </source>
</evidence>
<comment type="caution">
    <text evidence="8">The sequence shown here is derived from an EMBL/GenBank/DDBJ whole genome shotgun (WGS) entry which is preliminary data.</text>
</comment>